<dbReference type="GO" id="GO:0016740">
    <property type="term" value="F:transferase activity"/>
    <property type="evidence" value="ECO:0007669"/>
    <property type="project" value="UniProtKB-KW"/>
</dbReference>
<evidence type="ECO:0000256" key="9">
    <source>
        <dbReference type="ARBA" id="ARBA00031306"/>
    </source>
</evidence>
<dbReference type="EC" id="2.7.1.180" evidence="2 11"/>
<keyword evidence="12" id="KW-0997">Cell inner membrane</keyword>
<proteinExistence type="inferred from homology"/>
<dbReference type="InterPro" id="IPR003374">
    <property type="entry name" value="ApbE-like_sf"/>
</dbReference>
<sequence>MKTKLKCLLIMTVISVMLVGCGTGKKELQRFDIQFFEAFDTITNFQVFGYDEAEANAQIEQLRNEYFRLHEIFDRYHSYGDLKNLYYLNHHPGEAVPVAPELYDLIDTTLQRNREISAKVNIAMGPAIDLWTAYRDVHLAGGEAAAVAKFGKPLPSRDELEALRPLMDQTHIVLDPEAKTVTIEPGMILDLGAVAKGYAAELVGEMARELGVKSMLISAGGNVKLVGEHPTKPAYKVAIQNPLDGNDQSNYLRVIEANDVAIVTSGDYQRFFDYNGRRYHHILDPETLEPKTLYKSFSIVTKDSGEADFLSTALFLSTMDEARAIAEARGLGIIYYTEGGELGEMGLEHYEK</sequence>
<evidence type="ECO:0000256" key="5">
    <source>
        <dbReference type="ARBA" id="ARBA00022679"/>
    </source>
</evidence>
<comment type="cofactor">
    <cofactor evidence="1 12">
        <name>Mg(2+)</name>
        <dbReference type="ChEBI" id="CHEBI:18420"/>
    </cofactor>
</comment>
<dbReference type="Pfam" id="PF02424">
    <property type="entry name" value="ApbE"/>
    <property type="match status" value="1"/>
</dbReference>
<comment type="catalytic activity">
    <reaction evidence="10 11 12">
        <text>L-threonyl-[protein] + FAD = FMN-L-threonyl-[protein] + AMP + H(+)</text>
        <dbReference type="Rhea" id="RHEA:36847"/>
        <dbReference type="Rhea" id="RHEA-COMP:11060"/>
        <dbReference type="Rhea" id="RHEA-COMP:11061"/>
        <dbReference type="ChEBI" id="CHEBI:15378"/>
        <dbReference type="ChEBI" id="CHEBI:30013"/>
        <dbReference type="ChEBI" id="CHEBI:57692"/>
        <dbReference type="ChEBI" id="CHEBI:74257"/>
        <dbReference type="ChEBI" id="CHEBI:456215"/>
        <dbReference type="EC" id="2.7.1.180"/>
    </reaction>
</comment>
<keyword evidence="7 11" id="KW-0274">FAD</keyword>
<comment type="similarity">
    <text evidence="11 12">Belongs to the ApbE family.</text>
</comment>
<dbReference type="RefSeq" id="WP_271191967.1">
    <property type="nucleotide sequence ID" value="NZ_CP115667.1"/>
</dbReference>
<keyword evidence="8 11" id="KW-0460">Magnesium</keyword>
<evidence type="ECO:0000256" key="12">
    <source>
        <dbReference type="RuleBase" id="RU363002"/>
    </source>
</evidence>
<evidence type="ECO:0000256" key="1">
    <source>
        <dbReference type="ARBA" id="ARBA00001946"/>
    </source>
</evidence>
<keyword evidence="14" id="KW-1185">Reference proteome</keyword>
<keyword evidence="12" id="KW-0449">Lipoprotein</keyword>
<dbReference type="EMBL" id="CP115667">
    <property type="protein sequence ID" value="WBW50435.1"/>
    <property type="molecule type" value="Genomic_DNA"/>
</dbReference>
<dbReference type="PANTHER" id="PTHR30040:SF2">
    <property type="entry name" value="FAD:PROTEIN FMN TRANSFERASE"/>
    <property type="match status" value="1"/>
</dbReference>
<dbReference type="PIRSF" id="PIRSF006268">
    <property type="entry name" value="ApbE"/>
    <property type="match status" value="1"/>
</dbReference>
<evidence type="ECO:0000313" key="13">
    <source>
        <dbReference type="EMBL" id="WBW50435.1"/>
    </source>
</evidence>
<gene>
    <name evidence="13" type="ORF">O6R05_02515</name>
</gene>
<keyword evidence="12" id="KW-1003">Cell membrane</keyword>
<evidence type="ECO:0000256" key="10">
    <source>
        <dbReference type="ARBA" id="ARBA00048540"/>
    </source>
</evidence>
<comment type="function">
    <text evidence="12">Flavin transferase that catalyzes the transfer of the FMN moiety of FAD and its covalent binding to the hydroxyl group of a threonine residue in a target flavoprotein.</text>
</comment>
<dbReference type="Proteomes" id="UP001210339">
    <property type="component" value="Chromosome"/>
</dbReference>
<comment type="subcellular location">
    <subcellularLocation>
        <location evidence="12">Cell inner membrane</location>
        <topology evidence="12">Lipid-anchor</topology>
        <orientation evidence="12">Periplasmic side</orientation>
    </subcellularLocation>
</comment>
<keyword evidence="4 11" id="KW-0285">Flavoprotein</keyword>
<protein>
    <recommendedName>
        <fullName evidence="3 11">FAD:protein FMN transferase</fullName>
        <ecNumber evidence="2 11">2.7.1.180</ecNumber>
    </recommendedName>
    <alternativeName>
        <fullName evidence="9 11">Flavin transferase</fullName>
    </alternativeName>
</protein>
<evidence type="ECO:0000256" key="4">
    <source>
        <dbReference type="ARBA" id="ARBA00022630"/>
    </source>
</evidence>
<evidence type="ECO:0000256" key="8">
    <source>
        <dbReference type="ARBA" id="ARBA00022842"/>
    </source>
</evidence>
<evidence type="ECO:0000256" key="7">
    <source>
        <dbReference type="ARBA" id="ARBA00022827"/>
    </source>
</evidence>
<dbReference type="Gene3D" id="3.10.520.10">
    <property type="entry name" value="ApbE-like domains"/>
    <property type="match status" value="1"/>
</dbReference>
<dbReference type="PANTHER" id="PTHR30040">
    <property type="entry name" value="THIAMINE BIOSYNTHESIS LIPOPROTEIN APBE"/>
    <property type="match status" value="1"/>
</dbReference>
<evidence type="ECO:0000256" key="6">
    <source>
        <dbReference type="ARBA" id="ARBA00022723"/>
    </source>
</evidence>
<reference evidence="13 14" key="1">
    <citation type="submission" date="2023-01" db="EMBL/GenBank/DDBJ databases">
        <authorList>
            <person name="Lee S.H."/>
            <person name="Jung H.S."/>
            <person name="Yun J.U."/>
        </authorList>
    </citation>
    <scope>NUCLEOTIDE SEQUENCE [LARGE SCALE GENOMIC DNA]</scope>
    <source>
        <strain evidence="13 14">CBA3646</strain>
    </source>
</reference>
<dbReference type="SUPFAM" id="SSF143631">
    <property type="entry name" value="ApbE-like"/>
    <property type="match status" value="1"/>
</dbReference>
<name>A0ABY7QUI0_9FIRM</name>
<organism evidence="13 14">
    <name type="scientific">Peptoniphilus equinus</name>
    <dbReference type="NCBI Taxonomy" id="3016343"/>
    <lineage>
        <taxon>Bacteria</taxon>
        <taxon>Bacillati</taxon>
        <taxon>Bacillota</taxon>
        <taxon>Tissierellia</taxon>
        <taxon>Tissierellales</taxon>
        <taxon>Peptoniphilaceae</taxon>
        <taxon>Peptoniphilus</taxon>
    </lineage>
</organism>
<evidence type="ECO:0000256" key="2">
    <source>
        <dbReference type="ARBA" id="ARBA00011955"/>
    </source>
</evidence>
<accession>A0ABY7QUI0</accession>
<keyword evidence="12" id="KW-0472">Membrane</keyword>
<dbReference type="InterPro" id="IPR024932">
    <property type="entry name" value="ApbE"/>
</dbReference>
<evidence type="ECO:0000256" key="3">
    <source>
        <dbReference type="ARBA" id="ARBA00016337"/>
    </source>
</evidence>
<evidence type="ECO:0000256" key="11">
    <source>
        <dbReference type="PIRNR" id="PIRNR006268"/>
    </source>
</evidence>
<evidence type="ECO:0000313" key="14">
    <source>
        <dbReference type="Proteomes" id="UP001210339"/>
    </source>
</evidence>
<keyword evidence="5 11" id="KW-0808">Transferase</keyword>
<keyword evidence="6 11" id="KW-0479">Metal-binding</keyword>
<dbReference type="PROSITE" id="PS51257">
    <property type="entry name" value="PROKAR_LIPOPROTEIN"/>
    <property type="match status" value="1"/>
</dbReference>